<reference evidence="2 3" key="1">
    <citation type="submission" date="2020-08" db="EMBL/GenBank/DDBJ databases">
        <authorList>
            <person name="Kim C.M."/>
        </authorList>
    </citation>
    <scope>NUCLEOTIDE SEQUENCE [LARGE SCALE GENOMIC DNA]</scope>
    <source>
        <strain evidence="2 3">UL070</strain>
    </source>
</reference>
<name>A0A7W4QCD4_9GAMM</name>
<feature type="transmembrane region" description="Helical" evidence="1">
    <location>
        <begin position="69"/>
        <end position="91"/>
    </location>
</feature>
<keyword evidence="1" id="KW-0812">Transmembrane</keyword>
<accession>A0A7W4QCD4</accession>
<keyword evidence="3" id="KW-1185">Reference proteome</keyword>
<organism evidence="2 3">
    <name type="scientific">Aquipseudomonas ullengensis</name>
    <dbReference type="NCBI Taxonomy" id="2759166"/>
    <lineage>
        <taxon>Bacteria</taxon>
        <taxon>Pseudomonadati</taxon>
        <taxon>Pseudomonadota</taxon>
        <taxon>Gammaproteobacteria</taxon>
        <taxon>Pseudomonadales</taxon>
        <taxon>Pseudomonadaceae</taxon>
        <taxon>Aquipseudomonas</taxon>
    </lineage>
</organism>
<comment type="caution">
    <text evidence="2">The sequence shown here is derived from an EMBL/GenBank/DDBJ whole genome shotgun (WGS) entry which is preliminary data.</text>
</comment>
<dbReference type="EMBL" id="JACJUD010000002">
    <property type="protein sequence ID" value="MBB2494851.1"/>
    <property type="molecule type" value="Genomic_DNA"/>
</dbReference>
<dbReference type="InterPro" id="IPR021329">
    <property type="entry name" value="DUF2938"/>
</dbReference>
<feature type="transmembrane region" description="Helical" evidence="1">
    <location>
        <begin position="141"/>
        <end position="161"/>
    </location>
</feature>
<dbReference type="Pfam" id="PF11158">
    <property type="entry name" value="DUF2938"/>
    <property type="match status" value="1"/>
</dbReference>
<dbReference type="RefSeq" id="WP_183088419.1">
    <property type="nucleotide sequence ID" value="NZ_JACJUD010000002.1"/>
</dbReference>
<keyword evidence="1" id="KW-1133">Transmembrane helix</keyword>
<feature type="transmembrane region" description="Helical" evidence="1">
    <location>
        <begin position="6"/>
        <end position="26"/>
    </location>
</feature>
<gene>
    <name evidence="2" type="ORF">H3H51_07440</name>
</gene>
<protein>
    <submittedName>
        <fullName evidence="2">DUF2938 domain-containing protein</fullName>
    </submittedName>
</protein>
<keyword evidence="1" id="KW-0472">Membrane</keyword>
<proteinExistence type="predicted"/>
<dbReference type="Proteomes" id="UP000542720">
    <property type="component" value="Unassembled WGS sequence"/>
</dbReference>
<dbReference type="AlphaFoldDB" id="A0A7W4QCD4"/>
<evidence type="ECO:0000313" key="3">
    <source>
        <dbReference type="Proteomes" id="UP000542720"/>
    </source>
</evidence>
<sequence>MTVEMIVQVALLGLGATLVMDLWALLRRRVFGIASLDYALVGRWLGHMRHGQFSHAAIGKAPPVAGERALGWAFHYLIGMFFAGAFVLLAASQWLQQPTPLPALLFGGLTVAAPLLLMQPGFGMGIAAARTANPRQVRLRALVTHLVFGMGLYLTGLLLTLY</sequence>
<evidence type="ECO:0000313" key="2">
    <source>
        <dbReference type="EMBL" id="MBB2494851.1"/>
    </source>
</evidence>
<evidence type="ECO:0000256" key="1">
    <source>
        <dbReference type="SAM" id="Phobius"/>
    </source>
</evidence>
<feature type="transmembrane region" description="Helical" evidence="1">
    <location>
        <begin position="103"/>
        <end position="129"/>
    </location>
</feature>